<dbReference type="AlphaFoldDB" id="A0A1P8UKG2"/>
<evidence type="ECO:0000256" key="3">
    <source>
        <dbReference type="ARBA" id="ARBA00023186"/>
    </source>
</evidence>
<comment type="subcellular location">
    <subcellularLocation>
        <location evidence="4">Cytoplasm</location>
    </subcellularLocation>
</comment>
<reference evidence="5 6" key="1">
    <citation type="submission" date="2017-01" db="EMBL/GenBank/DDBJ databases">
        <title>Draft sequence of Acidihalobacter ferrooxidans strain DSM 14175 (strain V8).</title>
        <authorList>
            <person name="Khaleque H.N."/>
            <person name="Ramsay J.P."/>
            <person name="Murphy R.J.T."/>
            <person name="Kaksonen A.H."/>
            <person name="Boxall N.J."/>
            <person name="Watkin E.L.J."/>
        </authorList>
    </citation>
    <scope>NUCLEOTIDE SEQUENCE [LARGE SCALE GENOMIC DNA]</scope>
    <source>
        <strain evidence="5 6">V8</strain>
    </source>
</reference>
<dbReference type="Proteomes" id="UP000243807">
    <property type="component" value="Chromosome"/>
</dbReference>
<keyword evidence="3 4" id="KW-0143">Chaperone</keyword>
<evidence type="ECO:0000313" key="5">
    <source>
        <dbReference type="EMBL" id="APZ44328.1"/>
    </source>
</evidence>
<dbReference type="OrthoDB" id="9798842at2"/>
<comment type="function">
    <text evidence="4">Required for maturation of urease via the functional incorporation of the urease nickel metallocenter.</text>
</comment>
<dbReference type="STRING" id="1765967.BW247_15535"/>
<evidence type="ECO:0000256" key="2">
    <source>
        <dbReference type="ARBA" id="ARBA00022988"/>
    </source>
</evidence>
<evidence type="ECO:0000256" key="4">
    <source>
        <dbReference type="HAMAP-Rule" id="MF_01384"/>
    </source>
</evidence>
<name>A0A1P8UKG2_9GAMM</name>
<gene>
    <name evidence="4" type="primary">ureD</name>
    <name evidence="5" type="ORF">BW247_15535</name>
</gene>
<protein>
    <recommendedName>
        <fullName evidence="4">Urease accessory protein UreD</fullName>
    </recommendedName>
</protein>
<dbReference type="Pfam" id="PF01774">
    <property type="entry name" value="UreD"/>
    <property type="match status" value="1"/>
</dbReference>
<dbReference type="EMBL" id="CP019434">
    <property type="protein sequence ID" value="APZ44328.1"/>
    <property type="molecule type" value="Genomic_DNA"/>
</dbReference>
<dbReference type="PANTHER" id="PTHR33643">
    <property type="entry name" value="UREASE ACCESSORY PROTEIN D"/>
    <property type="match status" value="1"/>
</dbReference>
<dbReference type="GO" id="GO:0005737">
    <property type="term" value="C:cytoplasm"/>
    <property type="evidence" value="ECO:0007669"/>
    <property type="project" value="UniProtKB-SubCell"/>
</dbReference>
<organism evidence="5 6">
    <name type="scientific">Acidihalobacter ferrooxydans</name>
    <dbReference type="NCBI Taxonomy" id="1765967"/>
    <lineage>
        <taxon>Bacteria</taxon>
        <taxon>Pseudomonadati</taxon>
        <taxon>Pseudomonadota</taxon>
        <taxon>Gammaproteobacteria</taxon>
        <taxon>Chromatiales</taxon>
        <taxon>Ectothiorhodospiraceae</taxon>
        <taxon>Acidihalobacter</taxon>
    </lineage>
</organism>
<keyword evidence="2 4" id="KW-0996">Nickel insertion</keyword>
<keyword evidence="6" id="KW-1185">Reference proteome</keyword>
<accession>A0A1P8UKG2</accession>
<dbReference type="GO" id="GO:0016151">
    <property type="term" value="F:nickel cation binding"/>
    <property type="evidence" value="ECO:0007669"/>
    <property type="project" value="UniProtKB-UniRule"/>
</dbReference>
<dbReference type="PANTHER" id="PTHR33643:SF1">
    <property type="entry name" value="UREASE ACCESSORY PROTEIN D"/>
    <property type="match status" value="1"/>
</dbReference>
<evidence type="ECO:0000313" key="6">
    <source>
        <dbReference type="Proteomes" id="UP000243807"/>
    </source>
</evidence>
<dbReference type="KEGG" id="afy:BW247_15535"/>
<sequence length="288" mass="31435">MQPAGRAGVFSGRTEHTHGWRARLELGYAPRAGRTIPIHRRHIGPLLVQRPFHPEGEVCHTYLLHPPAGIVQGDALEFQVEAAAGAHALVTTPGAGKFYRSTGGEAHVVQRFHVTDGAAYEWLPQETILYAGSHARLETHVTLEGSARYLGWEIVCLGRPAADERFDEGRLVQRLGVERDGRPLLHEQLVLDGGSAQLVGIWGMQAQPVTATLLCTADFSAARSEALCTAAGEPLTGMGGITVVDGLLVARYLGPQARHAREWFVRLWTVLRPEVFGREACVPRIWAT</sequence>
<dbReference type="HAMAP" id="MF_01384">
    <property type="entry name" value="UreD"/>
    <property type="match status" value="1"/>
</dbReference>
<proteinExistence type="inferred from homology"/>
<dbReference type="InterPro" id="IPR002669">
    <property type="entry name" value="UreD"/>
</dbReference>
<keyword evidence="4" id="KW-0963">Cytoplasm</keyword>
<comment type="similarity">
    <text evidence="1 4">Belongs to the UreD family.</text>
</comment>
<comment type="subunit">
    <text evidence="4">UreD, UreF and UreG form a complex that acts as a GTP-hydrolysis-dependent molecular chaperone, activating the urease apoprotein by helping to assemble the nickel containing metallocenter of UreC. The UreE protein probably delivers the nickel.</text>
</comment>
<evidence type="ECO:0000256" key="1">
    <source>
        <dbReference type="ARBA" id="ARBA00007177"/>
    </source>
</evidence>